<dbReference type="EMBL" id="CP019724">
    <property type="protein sequence ID" value="AQS67286.1"/>
    <property type="molecule type" value="Genomic_DNA"/>
</dbReference>
<name>A0A1S6J6B7_9ACTN</name>
<sequence length="99" mass="10842">MPLLPKTPRISRRALPRGLGGSAGLGALADRGVPAAYVAPGHQPTGRDLIVISDWMCGRFVRLGWVQEVDRSRQPNVTEYLDPLLRSRRLTGATAARPW</sequence>
<organism evidence="1 2">
    <name type="scientific">Streptomyces pactum</name>
    <dbReference type="NCBI Taxonomy" id="68249"/>
    <lineage>
        <taxon>Bacteria</taxon>
        <taxon>Bacillati</taxon>
        <taxon>Actinomycetota</taxon>
        <taxon>Actinomycetes</taxon>
        <taxon>Kitasatosporales</taxon>
        <taxon>Streptomycetaceae</taxon>
        <taxon>Streptomyces</taxon>
    </lineage>
</organism>
<gene>
    <name evidence="1" type="ORF">B1H29_10420</name>
</gene>
<dbReference type="Proteomes" id="UP000189443">
    <property type="component" value="Chromosome"/>
</dbReference>
<protein>
    <submittedName>
        <fullName evidence="1">Uncharacterized protein</fullName>
    </submittedName>
</protein>
<evidence type="ECO:0000313" key="1">
    <source>
        <dbReference type="EMBL" id="AQS67286.1"/>
    </source>
</evidence>
<dbReference type="Gene3D" id="3.40.190.10">
    <property type="entry name" value="Periplasmic binding protein-like II"/>
    <property type="match status" value="1"/>
</dbReference>
<proteinExistence type="predicted"/>
<dbReference type="KEGG" id="spac:B1H29_10420"/>
<keyword evidence="2" id="KW-1185">Reference proteome</keyword>
<dbReference type="AlphaFoldDB" id="A0A1S6J6B7"/>
<reference evidence="1 2" key="1">
    <citation type="submission" date="2017-02" db="EMBL/GenBank/DDBJ databases">
        <title>Streptomyces pactum ACT12 Genome sequencing and assembly.</title>
        <authorList>
            <person name="Xue Q."/>
            <person name="Yan X."/>
            <person name="Jia L."/>
            <person name="Yan H."/>
        </authorList>
    </citation>
    <scope>NUCLEOTIDE SEQUENCE [LARGE SCALE GENOMIC DNA]</scope>
    <source>
        <strain evidence="1 2">ACT12</strain>
    </source>
</reference>
<evidence type="ECO:0000313" key="2">
    <source>
        <dbReference type="Proteomes" id="UP000189443"/>
    </source>
</evidence>
<accession>A0A1S6J6B7</accession>